<feature type="compositionally biased region" description="Basic and acidic residues" evidence="11">
    <location>
        <begin position="670"/>
        <end position="679"/>
    </location>
</feature>
<evidence type="ECO:0000256" key="7">
    <source>
        <dbReference type="ARBA" id="ARBA00022840"/>
    </source>
</evidence>
<dbReference type="FunFam" id="3.30.200.20:FF:000097">
    <property type="entry name" value="Probable serine/threonine-protein kinase nek1"/>
    <property type="match status" value="1"/>
</dbReference>
<dbReference type="EnsemblMetazoa" id="XM_792965">
    <property type="protein sequence ID" value="XP_798058"/>
    <property type="gene ID" value="LOC593493"/>
</dbReference>
<evidence type="ECO:0000256" key="11">
    <source>
        <dbReference type="SAM" id="MobiDB-lite"/>
    </source>
</evidence>
<dbReference type="EC" id="2.7.11.1" evidence="2"/>
<evidence type="ECO:0000256" key="2">
    <source>
        <dbReference type="ARBA" id="ARBA00012513"/>
    </source>
</evidence>
<evidence type="ECO:0000313" key="14">
    <source>
        <dbReference type="Proteomes" id="UP000007110"/>
    </source>
</evidence>
<keyword evidence="6" id="KW-0418">Kinase</keyword>
<dbReference type="InterPro" id="IPR000719">
    <property type="entry name" value="Prot_kinase_dom"/>
</dbReference>
<dbReference type="Gene3D" id="3.30.200.20">
    <property type="entry name" value="Phosphorylase Kinase, domain 1"/>
    <property type="match status" value="1"/>
</dbReference>
<feature type="region of interest" description="Disordered" evidence="11">
    <location>
        <begin position="385"/>
        <end position="726"/>
    </location>
</feature>
<evidence type="ECO:0000256" key="1">
    <source>
        <dbReference type="ARBA" id="ARBA00010886"/>
    </source>
</evidence>
<feature type="region of interest" description="Disordered" evidence="11">
    <location>
        <begin position="311"/>
        <end position="368"/>
    </location>
</feature>
<protein>
    <recommendedName>
        <fullName evidence="2">non-specific serine/threonine protein kinase</fullName>
        <ecNumber evidence="2">2.7.11.1</ecNumber>
    </recommendedName>
</protein>
<dbReference type="InterPro" id="IPR008271">
    <property type="entry name" value="Ser/Thr_kinase_AS"/>
</dbReference>
<feature type="compositionally biased region" description="Basic residues" evidence="11">
    <location>
        <begin position="705"/>
        <end position="715"/>
    </location>
</feature>
<dbReference type="CDD" id="cd08215">
    <property type="entry name" value="STKc_Nek"/>
    <property type="match status" value="1"/>
</dbReference>
<accession>A0A7M7RFD2</accession>
<dbReference type="GeneID" id="593493"/>
<name>A0A7M7RFD2_STRPU</name>
<reference evidence="13" key="2">
    <citation type="submission" date="2021-01" db="UniProtKB">
        <authorList>
            <consortium name="EnsemblMetazoa"/>
        </authorList>
    </citation>
    <scope>IDENTIFICATION</scope>
</reference>
<sequence>MEKYSYQKVLGMGNFGKAWLVRSRESRRPYVIKEINVVCMGEKERERAVNEVAILGRLRHVNIIRYREAFVAGGGGILAIVMEYGDGGDLARKIEEAKLSGQSISAPQILNWFVQLCLALYYMHSEKVLHRDLKPSNLFLTSKGLIKVGDFGISKMLQHTLDHASTTIGTPYYLSPEICQKQPYNQKSDMWAAGCILYELVTLTRPFEGHAFPTLIMRILRGLYTPIPRNYGTVIEELVTVLLSVNPGMRPSAHAILTSHSMRPFVKAFTDQRELLVNSPAPSPETVCQTQSKKYEDEGLFQVVSMNSPYAITPRSQRQNASRRVRRFQKPEPCFDNPKGQSRQMKPRTDSPMVKDKRRTRVTKKSTEAKSRIFHLYSASEPIHLGDAPMPSHYRPARAMSQRKSSKKPQTPAAHREGRISDGVSRYGACCRQNSNASMEKSRRKELDATPSTVSRKRRSCAPAMDGSAYESHYHSSDMSSKIPSKKRRQSLPERVKDSKLLSRLLSSESRTSKRLHPKLNEKVLQKPEPHQEHRKSSRHMLKAKTDRRQSEPPTTKIEVMSTLTPKLREKHRVGKIPRTAPAAENSQRSRKGSTAPITCLFPKSAETSSRPRTRIKHGTYTLNLPNLSSDDRQAPSKCGQCECRQGRRASSRSNSDADIIPFHRIQAQTERKRNRNDGEVSGDGISSEPSGNFDSPSSSSVGNFRRRNALRRRSREYVRQNSDNKRIRLGAKPDVIPPIEDEVFFEPAEEEQGVHLGRTLDRTRTDALEMKQDFEIAEFLHAGMERPGELTSDLRGKLELLQMYLERRLGTERSSVAYNILASASGKQRHTSSGHSTDGTSTEDVVRLVAEVLGPGKMSYFPVLVEVVNLSNRCH</sequence>
<evidence type="ECO:0000256" key="3">
    <source>
        <dbReference type="ARBA" id="ARBA00022527"/>
    </source>
</evidence>
<feature type="domain" description="Protein kinase" evidence="12">
    <location>
        <begin position="4"/>
        <end position="266"/>
    </location>
</feature>
<dbReference type="GO" id="GO:0005524">
    <property type="term" value="F:ATP binding"/>
    <property type="evidence" value="ECO:0007669"/>
    <property type="project" value="UniProtKB-UniRule"/>
</dbReference>
<dbReference type="PROSITE" id="PS00108">
    <property type="entry name" value="PROTEIN_KINASE_ST"/>
    <property type="match status" value="1"/>
</dbReference>
<keyword evidence="4" id="KW-0808">Transferase</keyword>
<dbReference type="InterPro" id="IPR011009">
    <property type="entry name" value="Kinase-like_dom_sf"/>
</dbReference>
<dbReference type="InterPro" id="IPR051131">
    <property type="entry name" value="NEK_Ser/Thr_kinase_NIMA"/>
</dbReference>
<comment type="catalytic activity">
    <reaction evidence="9">
        <text>L-seryl-[protein] + ATP = O-phospho-L-seryl-[protein] + ADP + H(+)</text>
        <dbReference type="Rhea" id="RHEA:17989"/>
        <dbReference type="Rhea" id="RHEA-COMP:9863"/>
        <dbReference type="Rhea" id="RHEA-COMP:11604"/>
        <dbReference type="ChEBI" id="CHEBI:15378"/>
        <dbReference type="ChEBI" id="CHEBI:29999"/>
        <dbReference type="ChEBI" id="CHEBI:30616"/>
        <dbReference type="ChEBI" id="CHEBI:83421"/>
        <dbReference type="ChEBI" id="CHEBI:456216"/>
        <dbReference type="EC" id="2.7.11.1"/>
    </reaction>
</comment>
<feature type="compositionally biased region" description="Basic and acidic residues" evidence="11">
    <location>
        <begin position="716"/>
        <end position="726"/>
    </location>
</feature>
<dbReference type="PANTHER" id="PTHR44899">
    <property type="entry name" value="CAMK FAMILY PROTEIN KINASE"/>
    <property type="match status" value="1"/>
</dbReference>
<evidence type="ECO:0000256" key="8">
    <source>
        <dbReference type="ARBA" id="ARBA00047899"/>
    </source>
</evidence>
<dbReference type="GO" id="GO:0004674">
    <property type="term" value="F:protein serine/threonine kinase activity"/>
    <property type="evidence" value="ECO:0000318"/>
    <property type="project" value="GO_Central"/>
</dbReference>
<evidence type="ECO:0000256" key="10">
    <source>
        <dbReference type="PROSITE-ProRule" id="PRU10141"/>
    </source>
</evidence>
<feature type="compositionally biased region" description="Basic and acidic residues" evidence="11">
    <location>
        <begin position="519"/>
        <end position="532"/>
    </location>
</feature>
<evidence type="ECO:0000256" key="5">
    <source>
        <dbReference type="ARBA" id="ARBA00022741"/>
    </source>
</evidence>
<feature type="compositionally biased region" description="Low complexity" evidence="11">
    <location>
        <begin position="687"/>
        <end position="704"/>
    </location>
</feature>
<dbReference type="AlphaFoldDB" id="A0A7M7RFD2"/>
<dbReference type="RefSeq" id="XP_798058.2">
    <property type="nucleotide sequence ID" value="XM_792965.4"/>
</dbReference>
<comment type="similarity">
    <text evidence="1">Belongs to the protein kinase superfamily. NEK Ser/Thr protein kinase family. NIMA subfamily.</text>
</comment>
<evidence type="ECO:0000259" key="12">
    <source>
        <dbReference type="PROSITE" id="PS50011"/>
    </source>
</evidence>
<dbReference type="GO" id="GO:0006974">
    <property type="term" value="P:DNA damage response"/>
    <property type="evidence" value="ECO:0000318"/>
    <property type="project" value="GO_Central"/>
</dbReference>
<dbReference type="Gene3D" id="1.10.510.10">
    <property type="entry name" value="Transferase(Phosphotransferase) domain 1"/>
    <property type="match status" value="1"/>
</dbReference>
<feature type="compositionally biased region" description="Basic and acidic residues" evidence="11">
    <location>
        <begin position="491"/>
        <end position="501"/>
    </location>
</feature>
<evidence type="ECO:0000313" key="13">
    <source>
        <dbReference type="EnsemblMetazoa" id="XP_798058"/>
    </source>
</evidence>
<dbReference type="Pfam" id="PF00069">
    <property type="entry name" value="Pkinase"/>
    <property type="match status" value="1"/>
</dbReference>
<dbReference type="InterPro" id="IPR017441">
    <property type="entry name" value="Protein_kinase_ATP_BS"/>
</dbReference>
<dbReference type="GO" id="GO:0005737">
    <property type="term" value="C:cytoplasm"/>
    <property type="evidence" value="ECO:0000318"/>
    <property type="project" value="GO_Central"/>
</dbReference>
<keyword evidence="5 10" id="KW-0547">Nucleotide-binding</keyword>
<keyword evidence="7 10" id="KW-0067">ATP-binding</keyword>
<feature type="compositionally biased region" description="Basic residues" evidence="11">
    <location>
        <begin position="533"/>
        <end position="543"/>
    </location>
</feature>
<dbReference type="Proteomes" id="UP000007110">
    <property type="component" value="Unassembled WGS sequence"/>
</dbReference>
<dbReference type="SUPFAM" id="SSF56112">
    <property type="entry name" value="Protein kinase-like (PK-like)"/>
    <property type="match status" value="1"/>
</dbReference>
<dbReference type="PANTHER" id="PTHR44899:SF3">
    <property type="entry name" value="SERINE_THREONINE-PROTEIN KINASE NEK1"/>
    <property type="match status" value="1"/>
</dbReference>
<dbReference type="PROSITE" id="PS50011">
    <property type="entry name" value="PROTEIN_KINASE_DOM"/>
    <property type="match status" value="1"/>
</dbReference>
<dbReference type="OrthoDB" id="10069150at2759"/>
<dbReference type="PROSITE" id="PS00107">
    <property type="entry name" value="PROTEIN_KINASE_ATP"/>
    <property type="match status" value="1"/>
</dbReference>
<keyword evidence="14" id="KW-1185">Reference proteome</keyword>
<dbReference type="InParanoid" id="A0A7M7RFD2"/>
<evidence type="ECO:0000256" key="6">
    <source>
        <dbReference type="ARBA" id="ARBA00022777"/>
    </source>
</evidence>
<dbReference type="KEGG" id="spu:593493"/>
<comment type="catalytic activity">
    <reaction evidence="8">
        <text>L-threonyl-[protein] + ATP = O-phospho-L-threonyl-[protein] + ADP + H(+)</text>
        <dbReference type="Rhea" id="RHEA:46608"/>
        <dbReference type="Rhea" id="RHEA-COMP:11060"/>
        <dbReference type="Rhea" id="RHEA-COMP:11605"/>
        <dbReference type="ChEBI" id="CHEBI:15378"/>
        <dbReference type="ChEBI" id="CHEBI:30013"/>
        <dbReference type="ChEBI" id="CHEBI:30616"/>
        <dbReference type="ChEBI" id="CHEBI:61977"/>
        <dbReference type="ChEBI" id="CHEBI:456216"/>
        <dbReference type="EC" id="2.7.11.1"/>
    </reaction>
</comment>
<organism evidence="13 14">
    <name type="scientific">Strongylocentrotus purpuratus</name>
    <name type="common">Purple sea urchin</name>
    <dbReference type="NCBI Taxonomy" id="7668"/>
    <lineage>
        <taxon>Eukaryota</taxon>
        <taxon>Metazoa</taxon>
        <taxon>Echinodermata</taxon>
        <taxon>Eleutherozoa</taxon>
        <taxon>Echinozoa</taxon>
        <taxon>Echinoidea</taxon>
        <taxon>Euechinoidea</taxon>
        <taxon>Echinacea</taxon>
        <taxon>Camarodonta</taxon>
        <taxon>Echinidea</taxon>
        <taxon>Strongylocentrotidae</taxon>
        <taxon>Strongylocentrotus</taxon>
    </lineage>
</organism>
<dbReference type="SMART" id="SM00220">
    <property type="entry name" value="S_TKc"/>
    <property type="match status" value="1"/>
</dbReference>
<feature type="compositionally biased region" description="Polar residues" evidence="11">
    <location>
        <begin position="311"/>
        <end position="320"/>
    </location>
</feature>
<feature type="binding site" evidence="10">
    <location>
        <position position="33"/>
    </location>
    <ligand>
        <name>ATP</name>
        <dbReference type="ChEBI" id="CHEBI:30616"/>
    </ligand>
</feature>
<reference evidence="14" key="1">
    <citation type="submission" date="2015-02" db="EMBL/GenBank/DDBJ databases">
        <title>Genome sequencing for Strongylocentrotus purpuratus.</title>
        <authorList>
            <person name="Murali S."/>
            <person name="Liu Y."/>
            <person name="Vee V."/>
            <person name="English A."/>
            <person name="Wang M."/>
            <person name="Skinner E."/>
            <person name="Han Y."/>
            <person name="Muzny D.M."/>
            <person name="Worley K.C."/>
            <person name="Gibbs R.A."/>
        </authorList>
    </citation>
    <scope>NUCLEOTIDE SEQUENCE</scope>
</reference>
<dbReference type="OMA" id="VNLSNRC"/>
<evidence type="ECO:0000256" key="9">
    <source>
        <dbReference type="ARBA" id="ARBA00048679"/>
    </source>
</evidence>
<keyword evidence="3" id="KW-0723">Serine/threonine-protein kinase</keyword>
<proteinExistence type="inferred from homology"/>
<evidence type="ECO:0000256" key="4">
    <source>
        <dbReference type="ARBA" id="ARBA00022679"/>
    </source>
</evidence>